<evidence type="ECO:0000313" key="2">
    <source>
        <dbReference type="EMBL" id="ODQ66195.1"/>
    </source>
</evidence>
<reference evidence="2 3" key="1">
    <citation type="journal article" date="2016" name="Proc. Natl. Acad. Sci. U.S.A.">
        <title>Comparative genomics of biotechnologically important yeasts.</title>
        <authorList>
            <person name="Riley R."/>
            <person name="Haridas S."/>
            <person name="Wolfe K.H."/>
            <person name="Lopes M.R."/>
            <person name="Hittinger C.T."/>
            <person name="Goeker M."/>
            <person name="Salamov A.A."/>
            <person name="Wisecaver J.H."/>
            <person name="Long T.M."/>
            <person name="Calvey C.H."/>
            <person name="Aerts A.L."/>
            <person name="Barry K.W."/>
            <person name="Choi C."/>
            <person name="Clum A."/>
            <person name="Coughlan A.Y."/>
            <person name="Deshpande S."/>
            <person name="Douglass A.P."/>
            <person name="Hanson S.J."/>
            <person name="Klenk H.-P."/>
            <person name="LaButti K.M."/>
            <person name="Lapidus A."/>
            <person name="Lindquist E.A."/>
            <person name="Lipzen A.M."/>
            <person name="Meier-Kolthoff J.P."/>
            <person name="Ohm R.A."/>
            <person name="Otillar R.P."/>
            <person name="Pangilinan J.L."/>
            <person name="Peng Y."/>
            <person name="Rokas A."/>
            <person name="Rosa C.A."/>
            <person name="Scheuner C."/>
            <person name="Sibirny A.A."/>
            <person name="Slot J.C."/>
            <person name="Stielow J.B."/>
            <person name="Sun H."/>
            <person name="Kurtzman C.P."/>
            <person name="Blackwell M."/>
            <person name="Grigoriev I.V."/>
            <person name="Jeffries T.W."/>
        </authorList>
    </citation>
    <scope>NUCLEOTIDE SEQUENCE [LARGE SCALE GENOMIC DNA]</scope>
    <source>
        <strain evidence="2 3">DSM 6958</strain>
    </source>
</reference>
<name>A0A1E3PL96_9ASCO</name>
<sequence>MSLSEERVYESESDSDSSLAVYAPPRGTKAIKVQPTTLSKEAGTEAADNKEIWLIKLPSQFDVRKLKTLPVSFVPGAKPSFQHDGGSYVMTEDIEQDQSSQRIKVLAQNNKNKEFLSVLPNKNISRFYQIYQNVEIPAIDFNKAIVPKPMVEKIHGLRLRHYATGFGAKDFPEALANVNEKVEVGKKHTREESTDEPAEKKSKKEMK</sequence>
<dbReference type="Gene3D" id="6.20.250.70">
    <property type="match status" value="1"/>
</dbReference>
<feature type="region of interest" description="Disordered" evidence="1">
    <location>
        <begin position="1"/>
        <end position="26"/>
    </location>
</feature>
<organism evidence="2 3">
    <name type="scientific">Nadsonia fulvescens var. elongata DSM 6958</name>
    <dbReference type="NCBI Taxonomy" id="857566"/>
    <lineage>
        <taxon>Eukaryota</taxon>
        <taxon>Fungi</taxon>
        <taxon>Dikarya</taxon>
        <taxon>Ascomycota</taxon>
        <taxon>Saccharomycotina</taxon>
        <taxon>Dipodascomycetes</taxon>
        <taxon>Dipodascales</taxon>
        <taxon>Dipodascales incertae sedis</taxon>
        <taxon>Nadsonia</taxon>
    </lineage>
</organism>
<feature type="compositionally biased region" description="Basic and acidic residues" evidence="1">
    <location>
        <begin position="1"/>
        <end position="10"/>
    </location>
</feature>
<keyword evidence="3" id="KW-1185">Reference proteome</keyword>
<dbReference type="GO" id="GO:0006360">
    <property type="term" value="P:transcription by RNA polymerase I"/>
    <property type="evidence" value="ECO:0007669"/>
    <property type="project" value="InterPro"/>
</dbReference>
<evidence type="ECO:0000313" key="3">
    <source>
        <dbReference type="Proteomes" id="UP000095009"/>
    </source>
</evidence>
<protein>
    <submittedName>
        <fullName evidence="2">RNA polymerase I, subunit RPA34.5</fullName>
    </submittedName>
</protein>
<dbReference type="Pfam" id="PF08208">
    <property type="entry name" value="RNA_polI_A34"/>
    <property type="match status" value="1"/>
</dbReference>
<dbReference type="OrthoDB" id="4089784at2759"/>
<feature type="region of interest" description="Disordered" evidence="1">
    <location>
        <begin position="181"/>
        <end position="207"/>
    </location>
</feature>
<dbReference type="PANTHER" id="PTHR28155:SF1">
    <property type="entry name" value="DNA-DIRECTED RNA POLYMERASE I SUBUNIT RPA34.5-DOMAIN-CONTAINING PROTEIN"/>
    <property type="match status" value="1"/>
</dbReference>
<dbReference type="STRING" id="857566.A0A1E3PL96"/>
<dbReference type="Proteomes" id="UP000095009">
    <property type="component" value="Unassembled WGS sequence"/>
</dbReference>
<dbReference type="InterPro" id="IPR013240">
    <property type="entry name" value="DNA-dir_RNA_pol1_su_RPA34"/>
</dbReference>
<feature type="non-terminal residue" evidence="2">
    <location>
        <position position="207"/>
    </location>
</feature>
<gene>
    <name evidence="2" type="ORF">NADFUDRAFT_32533</name>
</gene>
<dbReference type="PANTHER" id="PTHR28155">
    <property type="entry name" value="ACR243WP"/>
    <property type="match status" value="1"/>
</dbReference>
<proteinExistence type="predicted"/>
<dbReference type="InterPro" id="IPR053263">
    <property type="entry name" value="Euk_RPA34_RNAP_subunit"/>
</dbReference>
<accession>A0A1E3PL96</accession>
<dbReference type="EMBL" id="KV454408">
    <property type="protein sequence ID" value="ODQ66195.1"/>
    <property type="molecule type" value="Genomic_DNA"/>
</dbReference>
<dbReference type="AlphaFoldDB" id="A0A1E3PL96"/>
<evidence type="ECO:0000256" key="1">
    <source>
        <dbReference type="SAM" id="MobiDB-lite"/>
    </source>
</evidence>